<dbReference type="InterPro" id="IPR053207">
    <property type="entry name" value="Non-NMDA_GluR_Accessory"/>
</dbReference>
<keyword evidence="4" id="KW-1133">Transmembrane helix</keyword>
<sequence length="877" mass="98807">MREWRVITHSLPPSSRHSPPVSLSSTLAPKSHSHTRGKKSENTLSLYFLLLSSLSAFPYFPFLLSPNIYFIFSPSLFSQRLPLLLPLCILLCFLSLFLSTFCSFLLLLSHSYSPPLLTRLPDRVLGFQTRLLVRRWRRPRDVLLGDAVRVCDHHRLPTDNDLTALDAFSSFYFKMSYKFLRRESAVVRYGLPSEPKYLGLRDSTTVCNALFTNCDQRPCYVQSPNFPGMYPRNTTCYYHLSQTRLMEGKRAVIALSQDDGRLVHVKSAVQSHDTTERHLKLYEECYYVGDYVRVYDGPYTTSPVLITFCRGANVPEIVSSGPDMLIEFTTSPYDCPHHEMPWTHVAGFELKAQTRFTAETNLGEDCRMEVRSSANRTGWLEGLAHSVPPNTTCVWQFLGEPGQIVWITFAQYKTHTQVKKLQTKYCSTKLTVNDGVWPEGDEIACHCHDNEPRTCDRARRLLDDPNVRPCGRNESYISSGRNLSISQLFGDGSVVTKVTFLLRYEFVDQIQAGEWDGDPCRRVIRSDGAAQGGNFTLTAPHNIFLYGRGGSPTLSCSWRLLAAEDQVVRLTINSIRTGLSECRTQVNRQTKALMCVPRGRAHMSLTVSEWPWPDIELPLACVCSQDSIPITEVSHGPDLTLNLTITGMQPHEDFRHYYFNVSYEFEKAPGCVGSTRMLSGPAGEIVAASSPSSEKAKCEGFPWLLKTPPNHALFLTLPRGEPRQRHVRLRHAPLLPRARARRARVRRVPGGGPGGGHHETEAGDASGYDDSEDDFKSSELDFRESYGGRGSSLVVVWEPRSASRLKLRWLTTWSPADLEGYDYAYATASLEGRSGWRDLPPEPPCKELCPELGPACIPAELWCDGKQHCPQDDMIDN</sequence>
<feature type="region of interest" description="Disordered" evidence="3">
    <location>
        <begin position="1"/>
        <end position="38"/>
    </location>
</feature>
<comment type="caution">
    <text evidence="6">The sequence shown here is derived from an EMBL/GenBank/DDBJ whole genome shotgun (WGS) entry which is preliminary data.</text>
</comment>
<reference evidence="6 7" key="2">
    <citation type="submission" date="2019-01" db="EMBL/GenBank/DDBJ databases">
        <title>The decoding of complex shrimp genome reveals the adaptation for benthos swimmer, frequently molting mechanism and breeding impact on genome.</title>
        <authorList>
            <person name="Sun Y."/>
            <person name="Gao Y."/>
            <person name="Yu Y."/>
        </authorList>
    </citation>
    <scope>NUCLEOTIDE SEQUENCE [LARGE SCALE GENOMIC DNA]</scope>
    <source>
        <tissue evidence="6">Muscle</tissue>
    </source>
</reference>
<dbReference type="OrthoDB" id="10037824at2759"/>
<feature type="transmembrane region" description="Helical" evidence="4">
    <location>
        <begin position="84"/>
        <end position="108"/>
    </location>
</feature>
<dbReference type="SMART" id="SM00042">
    <property type="entry name" value="CUB"/>
    <property type="match status" value="1"/>
</dbReference>
<keyword evidence="4" id="KW-0472">Membrane</keyword>
<dbReference type="EMBL" id="QCYY01003746">
    <property type="protein sequence ID" value="ROT62252.1"/>
    <property type="molecule type" value="Genomic_DNA"/>
</dbReference>
<dbReference type="SUPFAM" id="SSF49854">
    <property type="entry name" value="Spermadhesin, CUB domain"/>
    <property type="match status" value="3"/>
</dbReference>
<dbReference type="Proteomes" id="UP000283509">
    <property type="component" value="Unassembled WGS sequence"/>
</dbReference>
<dbReference type="InterPro" id="IPR035914">
    <property type="entry name" value="Sperma_CUB_dom_sf"/>
</dbReference>
<evidence type="ECO:0000256" key="1">
    <source>
        <dbReference type="ARBA" id="ARBA00023157"/>
    </source>
</evidence>
<dbReference type="PANTHER" id="PTHR47537">
    <property type="entry name" value="CUBILIN"/>
    <property type="match status" value="1"/>
</dbReference>
<dbReference type="AlphaFoldDB" id="A0A423SDH6"/>
<name>A0A423SDH6_PENVA</name>
<dbReference type="CDD" id="cd00041">
    <property type="entry name" value="CUB"/>
    <property type="match status" value="1"/>
</dbReference>
<gene>
    <name evidence="6" type="ORF">C7M84_019910</name>
</gene>
<proteinExistence type="predicted"/>
<keyword evidence="1" id="KW-1015">Disulfide bond</keyword>
<feature type="domain" description="CUB" evidence="5">
    <location>
        <begin position="207"/>
        <end position="355"/>
    </location>
</feature>
<organism evidence="6 7">
    <name type="scientific">Penaeus vannamei</name>
    <name type="common">Whiteleg shrimp</name>
    <name type="synonym">Litopenaeus vannamei</name>
    <dbReference type="NCBI Taxonomy" id="6689"/>
    <lineage>
        <taxon>Eukaryota</taxon>
        <taxon>Metazoa</taxon>
        <taxon>Ecdysozoa</taxon>
        <taxon>Arthropoda</taxon>
        <taxon>Crustacea</taxon>
        <taxon>Multicrustacea</taxon>
        <taxon>Malacostraca</taxon>
        <taxon>Eumalacostraca</taxon>
        <taxon>Eucarida</taxon>
        <taxon>Decapoda</taxon>
        <taxon>Dendrobranchiata</taxon>
        <taxon>Penaeoidea</taxon>
        <taxon>Penaeidae</taxon>
        <taxon>Penaeus</taxon>
    </lineage>
</organism>
<keyword evidence="4" id="KW-0812">Transmembrane</keyword>
<dbReference type="GO" id="GO:0005886">
    <property type="term" value="C:plasma membrane"/>
    <property type="evidence" value="ECO:0007669"/>
    <property type="project" value="TreeGrafter"/>
</dbReference>
<evidence type="ECO:0000256" key="2">
    <source>
        <dbReference type="PROSITE-ProRule" id="PRU00059"/>
    </source>
</evidence>
<dbReference type="PROSITE" id="PS01180">
    <property type="entry name" value="CUB"/>
    <property type="match status" value="1"/>
</dbReference>
<reference evidence="6 7" key="1">
    <citation type="submission" date="2018-04" db="EMBL/GenBank/DDBJ databases">
        <authorList>
            <person name="Zhang X."/>
            <person name="Yuan J."/>
            <person name="Li F."/>
            <person name="Xiang J."/>
        </authorList>
    </citation>
    <scope>NUCLEOTIDE SEQUENCE [LARGE SCALE GENOMIC DNA]</scope>
    <source>
        <tissue evidence="6">Muscle</tissue>
    </source>
</reference>
<dbReference type="InterPro" id="IPR000859">
    <property type="entry name" value="CUB_dom"/>
</dbReference>
<evidence type="ECO:0000313" key="7">
    <source>
        <dbReference type="Proteomes" id="UP000283509"/>
    </source>
</evidence>
<protein>
    <recommendedName>
        <fullName evidence="5">CUB domain-containing protein</fullName>
    </recommendedName>
</protein>
<dbReference type="Gene3D" id="2.60.120.290">
    <property type="entry name" value="Spermadhesin, CUB domain"/>
    <property type="match status" value="2"/>
</dbReference>
<feature type="region of interest" description="Disordered" evidence="3">
    <location>
        <begin position="741"/>
        <end position="775"/>
    </location>
</feature>
<evidence type="ECO:0000259" key="5">
    <source>
        <dbReference type="PROSITE" id="PS01180"/>
    </source>
</evidence>
<comment type="caution">
    <text evidence="2">Lacks conserved residue(s) required for the propagation of feature annotation.</text>
</comment>
<evidence type="ECO:0000313" key="6">
    <source>
        <dbReference type="EMBL" id="ROT62252.1"/>
    </source>
</evidence>
<keyword evidence="7" id="KW-1185">Reference proteome</keyword>
<evidence type="ECO:0000256" key="4">
    <source>
        <dbReference type="SAM" id="Phobius"/>
    </source>
</evidence>
<evidence type="ECO:0000256" key="3">
    <source>
        <dbReference type="SAM" id="MobiDB-lite"/>
    </source>
</evidence>
<feature type="compositionally biased region" description="Low complexity" evidence="3">
    <location>
        <begin position="9"/>
        <end position="25"/>
    </location>
</feature>
<accession>A0A423SDH6</accession>
<dbReference type="PANTHER" id="PTHR47537:SF3">
    <property type="entry name" value="CUB DOMAIN-CONTAINING PROTEIN"/>
    <property type="match status" value="1"/>
</dbReference>